<sequence length="66" mass="7997">MNIQILKKQFNDIQSLNSEYKKQIEKLHLDSEQQSKTKEQFQIECDQLKKQYHDLEINSTNELKDK</sequence>
<dbReference type="Proteomes" id="UP000663889">
    <property type="component" value="Unassembled WGS sequence"/>
</dbReference>
<evidence type="ECO:0000256" key="1">
    <source>
        <dbReference type="SAM" id="Coils"/>
    </source>
</evidence>
<dbReference type="AlphaFoldDB" id="A0A815ZMX8"/>
<comment type="caution">
    <text evidence="2">The sequence shown here is derived from an EMBL/GenBank/DDBJ whole genome shotgun (WGS) entry which is preliminary data.</text>
</comment>
<feature type="non-terminal residue" evidence="2">
    <location>
        <position position="1"/>
    </location>
</feature>
<proteinExistence type="predicted"/>
<reference evidence="2" key="1">
    <citation type="submission" date="2021-02" db="EMBL/GenBank/DDBJ databases">
        <authorList>
            <person name="Nowell W R."/>
        </authorList>
    </citation>
    <scope>NUCLEOTIDE SEQUENCE</scope>
</reference>
<evidence type="ECO:0000313" key="2">
    <source>
        <dbReference type="EMBL" id="CAF1585329.1"/>
    </source>
</evidence>
<organism evidence="2 3">
    <name type="scientific">Rotaria sordida</name>
    <dbReference type="NCBI Taxonomy" id="392033"/>
    <lineage>
        <taxon>Eukaryota</taxon>
        <taxon>Metazoa</taxon>
        <taxon>Spiralia</taxon>
        <taxon>Gnathifera</taxon>
        <taxon>Rotifera</taxon>
        <taxon>Eurotatoria</taxon>
        <taxon>Bdelloidea</taxon>
        <taxon>Philodinida</taxon>
        <taxon>Philodinidae</taxon>
        <taxon>Rotaria</taxon>
    </lineage>
</organism>
<protein>
    <submittedName>
        <fullName evidence="2">Uncharacterized protein</fullName>
    </submittedName>
</protein>
<dbReference type="EMBL" id="CAJNOU010020500">
    <property type="protein sequence ID" value="CAF1585329.1"/>
    <property type="molecule type" value="Genomic_DNA"/>
</dbReference>
<accession>A0A815ZMX8</accession>
<name>A0A815ZMX8_9BILA</name>
<keyword evidence="1" id="KW-0175">Coiled coil</keyword>
<gene>
    <name evidence="2" type="ORF">SEV965_LOCUS39991</name>
</gene>
<feature type="coiled-coil region" evidence="1">
    <location>
        <begin position="3"/>
        <end position="58"/>
    </location>
</feature>
<evidence type="ECO:0000313" key="3">
    <source>
        <dbReference type="Proteomes" id="UP000663889"/>
    </source>
</evidence>